<dbReference type="eggNOG" id="KOG0156">
    <property type="taxonomic scope" value="Eukaryota"/>
</dbReference>
<dbReference type="GO" id="GO:0019373">
    <property type="term" value="P:epoxygenase P450 pathway"/>
    <property type="evidence" value="ECO:0007669"/>
    <property type="project" value="TreeGrafter"/>
</dbReference>
<evidence type="ECO:0000256" key="2">
    <source>
        <dbReference type="ARBA" id="ARBA00004174"/>
    </source>
</evidence>
<dbReference type="GeneTree" id="ENSGT00940000154117"/>
<evidence type="ECO:0000256" key="6">
    <source>
        <dbReference type="ARBA" id="ARBA00022723"/>
    </source>
</evidence>
<dbReference type="GO" id="GO:0006805">
    <property type="term" value="P:xenobiotic metabolic process"/>
    <property type="evidence" value="ECO:0007669"/>
    <property type="project" value="TreeGrafter"/>
</dbReference>
<keyword evidence="12" id="KW-0472">Membrane</keyword>
<keyword evidence="8" id="KW-0492">Microsome</keyword>
<dbReference type="PANTHER" id="PTHR24300">
    <property type="entry name" value="CYTOCHROME P450 508A4-RELATED"/>
    <property type="match status" value="1"/>
</dbReference>
<evidence type="ECO:0000256" key="3">
    <source>
        <dbReference type="ARBA" id="ARBA00004406"/>
    </source>
</evidence>
<evidence type="ECO:0000256" key="8">
    <source>
        <dbReference type="ARBA" id="ARBA00022848"/>
    </source>
</evidence>
<dbReference type="GO" id="GO:0005789">
    <property type="term" value="C:endoplasmic reticulum membrane"/>
    <property type="evidence" value="ECO:0007669"/>
    <property type="project" value="UniProtKB-SubCell"/>
</dbReference>
<dbReference type="GO" id="GO:0009804">
    <property type="term" value="P:coumarin metabolic process"/>
    <property type="evidence" value="ECO:0007669"/>
    <property type="project" value="TreeGrafter"/>
</dbReference>
<dbReference type="OMA" id="TENIMYG"/>
<dbReference type="InterPro" id="IPR002401">
    <property type="entry name" value="Cyt_P450_E_grp-I"/>
</dbReference>
<name>M3XX58_MUSPF</name>
<dbReference type="EMBL" id="AEYP01114533">
    <property type="status" value="NOT_ANNOTATED_CDS"/>
    <property type="molecule type" value="Genomic_DNA"/>
</dbReference>
<dbReference type="Ensembl" id="ENSMPUT00000003726.1">
    <property type="protein sequence ID" value="ENSMPUP00000003658.1"/>
    <property type="gene ID" value="ENSMPUG00000003688.1"/>
</dbReference>
<dbReference type="FunFam" id="1.10.630.10:FF:000238">
    <property type="entry name" value="Cytochrome P450 2A6"/>
    <property type="match status" value="1"/>
</dbReference>
<dbReference type="GO" id="GO:0008392">
    <property type="term" value="F:arachidonate epoxygenase activity"/>
    <property type="evidence" value="ECO:0007669"/>
    <property type="project" value="TreeGrafter"/>
</dbReference>
<accession>M3XX58</accession>
<dbReference type="InParanoid" id="M3XX58"/>
<keyword evidence="11" id="KW-0503">Monooxygenase</keyword>
<dbReference type="PRINTS" id="PR00463">
    <property type="entry name" value="EP450I"/>
</dbReference>
<evidence type="ECO:0000256" key="11">
    <source>
        <dbReference type="ARBA" id="ARBA00023033"/>
    </source>
</evidence>
<evidence type="ECO:0000313" key="13">
    <source>
        <dbReference type="Ensembl" id="ENSMPUP00000003658.1"/>
    </source>
</evidence>
<evidence type="ECO:0000256" key="12">
    <source>
        <dbReference type="ARBA" id="ARBA00023136"/>
    </source>
</evidence>
<keyword evidence="7" id="KW-0256">Endoplasmic reticulum</keyword>
<comment type="cofactor">
    <cofactor evidence="1">
        <name>heme</name>
        <dbReference type="ChEBI" id="CHEBI:30413"/>
    </cofactor>
</comment>
<dbReference type="InterPro" id="IPR001128">
    <property type="entry name" value="Cyt_P450"/>
</dbReference>
<evidence type="ECO:0000256" key="1">
    <source>
        <dbReference type="ARBA" id="ARBA00001971"/>
    </source>
</evidence>
<dbReference type="GO" id="GO:0020037">
    <property type="term" value="F:heme binding"/>
    <property type="evidence" value="ECO:0007669"/>
    <property type="project" value="InterPro"/>
</dbReference>
<comment type="similarity">
    <text evidence="4">Belongs to the cytochrome P450 family.</text>
</comment>
<dbReference type="HOGENOM" id="CLU_136541_0_0_1"/>
<keyword evidence="9" id="KW-0560">Oxidoreductase</keyword>
<dbReference type="Pfam" id="PF00067">
    <property type="entry name" value="p450"/>
    <property type="match status" value="1"/>
</dbReference>
<evidence type="ECO:0000256" key="7">
    <source>
        <dbReference type="ARBA" id="ARBA00022824"/>
    </source>
</evidence>
<evidence type="ECO:0000256" key="4">
    <source>
        <dbReference type="ARBA" id="ARBA00010617"/>
    </source>
</evidence>
<proteinExistence type="inferred from homology"/>
<keyword evidence="10" id="KW-0408">Iron</keyword>
<sequence length="132" mass="14749">APHLHQISERYGPVFTVHLGPRRIVVLCGHEVVKEALIDQAEEFSGRGGQATFDRLFKGYGVTFSNGERAKQLRRFSITTLRDFGMGKRGIEERIQEEAGFLIEALRGTHGAFIDPTFFLSRTVSNVISSIV</sequence>
<dbReference type="SUPFAM" id="SSF48264">
    <property type="entry name" value="Cytochrome P450"/>
    <property type="match status" value="1"/>
</dbReference>
<dbReference type="GO" id="GO:0005506">
    <property type="term" value="F:iron ion binding"/>
    <property type="evidence" value="ECO:0007669"/>
    <property type="project" value="InterPro"/>
</dbReference>
<keyword evidence="5" id="KW-0349">Heme</keyword>
<evidence type="ECO:0000256" key="5">
    <source>
        <dbReference type="ARBA" id="ARBA00022617"/>
    </source>
</evidence>
<organism evidence="13">
    <name type="scientific">Mustela putorius furo</name>
    <name type="common">European domestic ferret</name>
    <name type="synonym">Mustela furo</name>
    <dbReference type="NCBI Taxonomy" id="9669"/>
    <lineage>
        <taxon>Eukaryota</taxon>
        <taxon>Metazoa</taxon>
        <taxon>Chordata</taxon>
        <taxon>Craniata</taxon>
        <taxon>Vertebrata</taxon>
        <taxon>Euteleostomi</taxon>
        <taxon>Mammalia</taxon>
        <taxon>Eutheria</taxon>
        <taxon>Laurasiatheria</taxon>
        <taxon>Carnivora</taxon>
        <taxon>Caniformia</taxon>
        <taxon>Musteloidea</taxon>
        <taxon>Mustelidae</taxon>
        <taxon>Mustelinae</taxon>
        <taxon>Mustela</taxon>
    </lineage>
</organism>
<dbReference type="Gene3D" id="1.10.630.10">
    <property type="entry name" value="Cytochrome P450"/>
    <property type="match status" value="1"/>
</dbReference>
<reference evidence="13" key="1">
    <citation type="submission" date="2024-06" db="UniProtKB">
        <authorList>
            <consortium name="Ensembl"/>
        </authorList>
    </citation>
    <scope>IDENTIFICATION</scope>
</reference>
<dbReference type="InterPro" id="IPR050182">
    <property type="entry name" value="Cytochrome_P450_fam2"/>
</dbReference>
<dbReference type="STRING" id="9669.ENSMPUP00000003658"/>
<evidence type="ECO:0000256" key="10">
    <source>
        <dbReference type="ARBA" id="ARBA00023004"/>
    </source>
</evidence>
<comment type="subcellular location">
    <subcellularLocation>
        <location evidence="3">Endoplasmic reticulum membrane</location>
        <topology evidence="3">Peripheral membrane protein</topology>
    </subcellularLocation>
    <subcellularLocation>
        <location evidence="2">Microsome membrane</location>
        <topology evidence="2">Peripheral membrane protein</topology>
    </subcellularLocation>
</comment>
<dbReference type="PANTHER" id="PTHR24300:SF180">
    <property type="entry name" value="CYTOCHROME P450 2A6"/>
    <property type="match status" value="1"/>
</dbReference>
<dbReference type="AlphaFoldDB" id="M3XX58"/>
<keyword evidence="6" id="KW-0479">Metal-binding</keyword>
<dbReference type="InterPro" id="IPR036396">
    <property type="entry name" value="Cyt_P450_sf"/>
</dbReference>
<dbReference type="GO" id="GO:0016712">
    <property type="term" value="F:oxidoreductase activity, acting on paired donors, with incorporation or reduction of molecular oxygen, reduced flavin or flavoprotein as one donor, and incorporation of one atom of oxygen"/>
    <property type="evidence" value="ECO:0007669"/>
    <property type="project" value="TreeGrafter"/>
</dbReference>
<evidence type="ECO:0000256" key="9">
    <source>
        <dbReference type="ARBA" id="ARBA00023002"/>
    </source>
</evidence>
<protein>
    <submittedName>
        <fullName evidence="13">Uncharacterized protein</fullName>
    </submittedName>
</protein>